<name>A0ABX0TAI9_9MICO</name>
<reference evidence="3 4" key="1">
    <citation type="submission" date="2020-03" db="EMBL/GenBank/DDBJ databases">
        <title>Above-ground endophytic microbial communities from plants in different locations in the United States.</title>
        <authorList>
            <person name="Frank C."/>
        </authorList>
    </citation>
    <scope>NUCLEOTIDE SEQUENCE [LARGE SCALE GENOMIC DNA]</scope>
    <source>
        <strain evidence="3 4">WW7</strain>
    </source>
</reference>
<evidence type="ECO:0000256" key="2">
    <source>
        <dbReference type="SAM" id="SignalP"/>
    </source>
</evidence>
<feature type="signal peptide" evidence="2">
    <location>
        <begin position="1"/>
        <end position="25"/>
    </location>
</feature>
<feature type="compositionally biased region" description="Low complexity" evidence="1">
    <location>
        <begin position="49"/>
        <end position="63"/>
    </location>
</feature>
<feature type="chain" id="PRO_5045302880" description="BMP family ABC transporter substrate-binding protein" evidence="2">
    <location>
        <begin position="26"/>
        <end position="252"/>
    </location>
</feature>
<dbReference type="Proteomes" id="UP001318300">
    <property type="component" value="Unassembled WGS sequence"/>
</dbReference>
<protein>
    <recommendedName>
        <fullName evidence="5">BMP family ABC transporter substrate-binding protein</fullName>
    </recommendedName>
</protein>
<keyword evidence="2" id="KW-0732">Signal</keyword>
<dbReference type="RefSeq" id="WP_166781505.1">
    <property type="nucleotide sequence ID" value="NZ_JAAOYO010000005.1"/>
</dbReference>
<proteinExistence type="predicted"/>
<dbReference type="EMBL" id="JAAOYO010000005">
    <property type="protein sequence ID" value="NII42521.1"/>
    <property type="molecule type" value="Genomic_DNA"/>
</dbReference>
<evidence type="ECO:0000313" key="4">
    <source>
        <dbReference type="Proteomes" id="UP001318300"/>
    </source>
</evidence>
<feature type="region of interest" description="Disordered" evidence="1">
    <location>
        <begin position="47"/>
        <end position="96"/>
    </location>
</feature>
<gene>
    <name evidence="3" type="ORF">E9228_003190</name>
</gene>
<sequence length="252" mass="25100">MIRLTRRASAVLAAAALVAAGSVLVAGCSTGADRTGGTSDAEQATGLRTGAASSSAPTGAPTPVRGTGTLGTGFVDPSEPPAPEATVSPAPGSWEDVAPPSGYRVVLLSPGEPNAQTETLVDAVDTWAEAEDVTVVPVVADTADDRLPSVAAAIGKRADLVISVGDAMVDPIAAVSPSALHQQFLVLGAEIAEPTSNVTAADWTGAGFRGEGLGASSHHDPSTFTDERAGRALRAGLAALLNGYNGIVVWVA</sequence>
<evidence type="ECO:0000313" key="3">
    <source>
        <dbReference type="EMBL" id="NII42521.1"/>
    </source>
</evidence>
<accession>A0ABX0TAI9</accession>
<keyword evidence="4" id="KW-1185">Reference proteome</keyword>
<evidence type="ECO:0000256" key="1">
    <source>
        <dbReference type="SAM" id="MobiDB-lite"/>
    </source>
</evidence>
<comment type="caution">
    <text evidence="3">The sequence shown here is derived from an EMBL/GenBank/DDBJ whole genome shotgun (WGS) entry which is preliminary data.</text>
</comment>
<organism evidence="3 4">
    <name type="scientific">Curtobacterium salicis</name>
    <dbReference type="NCBI Taxonomy" id="1779862"/>
    <lineage>
        <taxon>Bacteria</taxon>
        <taxon>Bacillati</taxon>
        <taxon>Actinomycetota</taxon>
        <taxon>Actinomycetes</taxon>
        <taxon>Micrococcales</taxon>
        <taxon>Microbacteriaceae</taxon>
        <taxon>Curtobacterium</taxon>
    </lineage>
</organism>
<dbReference type="PROSITE" id="PS51257">
    <property type="entry name" value="PROKAR_LIPOPROTEIN"/>
    <property type="match status" value="1"/>
</dbReference>
<evidence type="ECO:0008006" key="5">
    <source>
        <dbReference type="Google" id="ProtNLM"/>
    </source>
</evidence>
<dbReference type="Gene3D" id="3.40.50.2300">
    <property type="match status" value="1"/>
</dbReference>